<accession>A0A074Z646</accession>
<reference evidence="2 3" key="1">
    <citation type="submission" date="2013-11" db="EMBL/GenBank/DDBJ databases">
        <title>Opisthorchis viverrini - life in the bile duct.</title>
        <authorList>
            <person name="Young N.D."/>
            <person name="Nagarajan N."/>
            <person name="Lin S.J."/>
            <person name="Korhonen P.K."/>
            <person name="Jex A.R."/>
            <person name="Hall R.S."/>
            <person name="Safavi-Hemami H."/>
            <person name="Kaewkong W."/>
            <person name="Bertrand D."/>
            <person name="Gao S."/>
            <person name="Seet Q."/>
            <person name="Wongkham S."/>
            <person name="Teh B.T."/>
            <person name="Wongkham C."/>
            <person name="Intapan P.M."/>
            <person name="Maleewong W."/>
            <person name="Yang X."/>
            <person name="Hu M."/>
            <person name="Wang Z."/>
            <person name="Hofmann A."/>
            <person name="Sternberg P.W."/>
            <person name="Tan P."/>
            <person name="Wang J."/>
            <person name="Gasser R.B."/>
        </authorList>
    </citation>
    <scope>NUCLEOTIDE SEQUENCE [LARGE SCALE GENOMIC DNA]</scope>
</reference>
<dbReference type="AlphaFoldDB" id="A0A074Z646"/>
<name>A0A074Z646_OPIVI</name>
<dbReference type="RefSeq" id="XP_009175218.1">
    <property type="nucleotide sequence ID" value="XM_009176954.1"/>
</dbReference>
<dbReference type="GeneID" id="20324720"/>
<evidence type="ECO:0000256" key="1">
    <source>
        <dbReference type="SAM" id="MobiDB-lite"/>
    </source>
</evidence>
<evidence type="ECO:0000313" key="3">
    <source>
        <dbReference type="Proteomes" id="UP000054324"/>
    </source>
</evidence>
<protein>
    <submittedName>
        <fullName evidence="2">Uncharacterized protein</fullName>
    </submittedName>
</protein>
<organism evidence="2 3">
    <name type="scientific">Opisthorchis viverrini</name>
    <name type="common">Southeast Asian liver fluke</name>
    <dbReference type="NCBI Taxonomy" id="6198"/>
    <lineage>
        <taxon>Eukaryota</taxon>
        <taxon>Metazoa</taxon>
        <taxon>Spiralia</taxon>
        <taxon>Lophotrochozoa</taxon>
        <taxon>Platyhelminthes</taxon>
        <taxon>Trematoda</taxon>
        <taxon>Digenea</taxon>
        <taxon>Opisthorchiida</taxon>
        <taxon>Opisthorchiata</taxon>
        <taxon>Opisthorchiidae</taxon>
        <taxon>Opisthorchis</taxon>
    </lineage>
</organism>
<proteinExistence type="predicted"/>
<dbReference type="KEGG" id="ovi:T265_10552"/>
<dbReference type="Proteomes" id="UP000054324">
    <property type="component" value="Unassembled WGS sequence"/>
</dbReference>
<feature type="region of interest" description="Disordered" evidence="1">
    <location>
        <begin position="1"/>
        <end position="21"/>
    </location>
</feature>
<dbReference type="CTD" id="20324720"/>
<feature type="compositionally biased region" description="Polar residues" evidence="1">
    <location>
        <begin position="1"/>
        <end position="20"/>
    </location>
</feature>
<evidence type="ECO:0000313" key="2">
    <source>
        <dbReference type="EMBL" id="KER21027.1"/>
    </source>
</evidence>
<gene>
    <name evidence="2" type="ORF">T265_10552</name>
</gene>
<dbReference type="EMBL" id="KL597001">
    <property type="protein sequence ID" value="KER21027.1"/>
    <property type="molecule type" value="Genomic_DNA"/>
</dbReference>
<keyword evidence="3" id="KW-1185">Reference proteome</keyword>
<sequence>MDKTRAATTNASGVQMNSGNPHIDLQRIANECSADNASIVRSDQSNPGQLFVALSYDFVG</sequence>